<keyword evidence="3" id="KW-1185">Reference proteome</keyword>
<dbReference type="OrthoDB" id="5784756at2"/>
<keyword evidence="1" id="KW-1133">Transmembrane helix</keyword>
<dbReference type="AlphaFoldDB" id="A0A163DT70"/>
<reference evidence="3" key="1">
    <citation type="submission" date="2016-01" db="EMBL/GenBank/DDBJ databases">
        <title>Draft genome of Chromobacterium sp. F49.</title>
        <authorList>
            <person name="Hong K.W."/>
        </authorList>
    </citation>
    <scope>NUCLEOTIDE SEQUENCE [LARGE SCALE GENOMIC DNA]</scope>
    <source>
        <strain evidence="3">CN10</strain>
    </source>
</reference>
<gene>
    <name evidence="2" type="ORF">AVW16_04470</name>
</gene>
<evidence type="ECO:0000256" key="1">
    <source>
        <dbReference type="SAM" id="Phobius"/>
    </source>
</evidence>
<keyword evidence="1" id="KW-0812">Transmembrane</keyword>
<protein>
    <recommendedName>
        <fullName evidence="4">Cobalt transporter</fullName>
    </recommendedName>
</protein>
<evidence type="ECO:0008006" key="4">
    <source>
        <dbReference type="Google" id="ProtNLM"/>
    </source>
</evidence>
<organism evidence="2 3">
    <name type="scientific">Crenobacter luteus</name>
    <dbReference type="NCBI Taxonomy" id="1452487"/>
    <lineage>
        <taxon>Bacteria</taxon>
        <taxon>Pseudomonadati</taxon>
        <taxon>Pseudomonadota</taxon>
        <taxon>Betaproteobacteria</taxon>
        <taxon>Neisseriales</taxon>
        <taxon>Neisseriaceae</taxon>
        <taxon>Crenobacter</taxon>
    </lineage>
</organism>
<keyword evidence="1" id="KW-0472">Membrane</keyword>
<evidence type="ECO:0000313" key="3">
    <source>
        <dbReference type="Proteomes" id="UP000076625"/>
    </source>
</evidence>
<evidence type="ECO:0000313" key="2">
    <source>
        <dbReference type="EMBL" id="KZE35277.1"/>
    </source>
</evidence>
<sequence length="214" mass="23326">MAEAVARTAFHPSVALLLWLAGAIALQCLPLAVLAPAALLAALAVTRFERRAVPMSLRRMRWLLVALVAVMGWTLPGRALWDATWAPTREGVAAGLAHALRLLTLVWWMRALWLTRPRGALLSGLVGLAAPLSRVGVPIERAALRLWLTLYYADAMLAEPPGLSLARWRALCRDDVVKAGPDAVELRFCRWRARDLFAVLAWGAAMGGVVIAWA</sequence>
<accession>A0A163DT70</accession>
<feature type="transmembrane region" description="Helical" evidence="1">
    <location>
        <begin position="196"/>
        <end position="213"/>
    </location>
</feature>
<feature type="transmembrane region" description="Helical" evidence="1">
    <location>
        <begin position="62"/>
        <end position="81"/>
    </location>
</feature>
<feature type="transmembrane region" description="Helical" evidence="1">
    <location>
        <begin position="16"/>
        <end position="41"/>
    </location>
</feature>
<dbReference type="Proteomes" id="UP000076625">
    <property type="component" value="Unassembled WGS sequence"/>
</dbReference>
<name>A0A163DT70_9NEIS</name>
<dbReference type="STRING" id="1452487.AVW16_04470"/>
<dbReference type="EMBL" id="LQQU01000002">
    <property type="protein sequence ID" value="KZE35277.1"/>
    <property type="molecule type" value="Genomic_DNA"/>
</dbReference>
<dbReference type="RefSeq" id="WP_066609462.1">
    <property type="nucleotide sequence ID" value="NZ_LQQU01000002.1"/>
</dbReference>
<comment type="caution">
    <text evidence="2">The sequence shown here is derived from an EMBL/GenBank/DDBJ whole genome shotgun (WGS) entry which is preliminary data.</text>
</comment>
<feature type="transmembrane region" description="Helical" evidence="1">
    <location>
        <begin position="93"/>
        <end position="113"/>
    </location>
</feature>
<proteinExistence type="predicted"/>